<dbReference type="InterPro" id="IPR058059">
    <property type="entry name" value="PA3496-like"/>
</dbReference>
<feature type="region of interest" description="Disordered" evidence="1">
    <location>
        <begin position="1"/>
        <end position="33"/>
    </location>
</feature>
<comment type="caution">
    <text evidence="2">The sequence shown here is derived from an EMBL/GenBank/DDBJ whole genome shotgun (WGS) entry which is preliminary data.</text>
</comment>
<dbReference type="Proteomes" id="UP000031327">
    <property type="component" value="Unassembled WGS sequence"/>
</dbReference>
<evidence type="ECO:0000313" key="2">
    <source>
        <dbReference type="EMBL" id="KID55576.1"/>
    </source>
</evidence>
<dbReference type="AlphaFoldDB" id="A0A0C1Q4W4"/>
<evidence type="ECO:0000313" key="3">
    <source>
        <dbReference type="Proteomes" id="UP000031327"/>
    </source>
</evidence>
<evidence type="ECO:0000256" key="1">
    <source>
        <dbReference type="SAM" id="MobiDB-lite"/>
    </source>
</evidence>
<dbReference type="InterPro" id="IPR058510">
    <property type="entry name" value="DUF8197"/>
</dbReference>
<proteinExistence type="predicted"/>
<gene>
    <name evidence="2" type="ORF">JF50_20515</name>
</gene>
<dbReference type="Pfam" id="PF26620">
    <property type="entry name" value="DUF8197"/>
    <property type="match status" value="1"/>
</dbReference>
<reference evidence="2 3" key="1">
    <citation type="submission" date="2014-12" db="EMBL/GenBank/DDBJ databases">
        <title>Draft Genome Sequence of Pseudoalteromonas luteoviolacea HI1.</title>
        <authorList>
            <person name="Asahina A.Y."/>
            <person name="Hadfield M.G."/>
        </authorList>
    </citation>
    <scope>NUCLEOTIDE SEQUENCE [LARGE SCALE GENOMIC DNA]</scope>
    <source>
        <strain evidence="2 3">HI1</strain>
    </source>
</reference>
<dbReference type="RefSeq" id="WP_039611230.1">
    <property type="nucleotide sequence ID" value="NZ_JWIC01000008.1"/>
</dbReference>
<accession>A0A0C1Q4W4</accession>
<sequence length="60" mass="7282">MGKTYSYDPLDDEYQDDLGALNEKDVNQQRQKVRKKLDDYLEQKRLRRHLGDDDFDFLDD</sequence>
<name>A0A0C1Q4W4_9GAMM</name>
<dbReference type="NCBIfam" id="NF046101">
    <property type="entry name" value="PA3496_fam"/>
    <property type="match status" value="1"/>
</dbReference>
<dbReference type="EMBL" id="JWIC01000008">
    <property type="protein sequence ID" value="KID55576.1"/>
    <property type="molecule type" value="Genomic_DNA"/>
</dbReference>
<protein>
    <submittedName>
        <fullName evidence="2">Putative membrane protein</fullName>
    </submittedName>
</protein>
<organism evidence="2 3">
    <name type="scientific">Pseudoalteromonas luteoviolacea</name>
    <dbReference type="NCBI Taxonomy" id="43657"/>
    <lineage>
        <taxon>Bacteria</taxon>
        <taxon>Pseudomonadati</taxon>
        <taxon>Pseudomonadota</taxon>
        <taxon>Gammaproteobacteria</taxon>
        <taxon>Alteromonadales</taxon>
        <taxon>Pseudoalteromonadaceae</taxon>
        <taxon>Pseudoalteromonas</taxon>
    </lineage>
</organism>
<dbReference type="OrthoDB" id="6312675at2"/>